<gene>
    <name evidence="1" type="ORF">L6452_28507</name>
</gene>
<comment type="caution">
    <text evidence="1">The sequence shown here is derived from an EMBL/GenBank/DDBJ whole genome shotgun (WGS) entry which is preliminary data.</text>
</comment>
<protein>
    <submittedName>
        <fullName evidence="1">Uncharacterized protein</fullName>
    </submittedName>
</protein>
<keyword evidence="2" id="KW-1185">Reference proteome</keyword>
<organism evidence="1 2">
    <name type="scientific">Arctium lappa</name>
    <name type="common">Greater burdock</name>
    <name type="synonym">Lappa major</name>
    <dbReference type="NCBI Taxonomy" id="4217"/>
    <lineage>
        <taxon>Eukaryota</taxon>
        <taxon>Viridiplantae</taxon>
        <taxon>Streptophyta</taxon>
        <taxon>Embryophyta</taxon>
        <taxon>Tracheophyta</taxon>
        <taxon>Spermatophyta</taxon>
        <taxon>Magnoliopsida</taxon>
        <taxon>eudicotyledons</taxon>
        <taxon>Gunneridae</taxon>
        <taxon>Pentapetalae</taxon>
        <taxon>asterids</taxon>
        <taxon>campanulids</taxon>
        <taxon>Asterales</taxon>
        <taxon>Asteraceae</taxon>
        <taxon>Carduoideae</taxon>
        <taxon>Cardueae</taxon>
        <taxon>Arctiinae</taxon>
        <taxon>Arctium</taxon>
    </lineage>
</organism>
<reference evidence="1 2" key="2">
    <citation type="journal article" date="2022" name="Mol. Ecol. Resour.">
        <title>The genomes of chicory, endive, great burdock and yacon provide insights into Asteraceae paleo-polyploidization history and plant inulin production.</title>
        <authorList>
            <person name="Fan W."/>
            <person name="Wang S."/>
            <person name="Wang H."/>
            <person name="Wang A."/>
            <person name="Jiang F."/>
            <person name="Liu H."/>
            <person name="Zhao H."/>
            <person name="Xu D."/>
            <person name="Zhang Y."/>
        </authorList>
    </citation>
    <scope>NUCLEOTIDE SEQUENCE [LARGE SCALE GENOMIC DNA]</scope>
    <source>
        <strain evidence="2">cv. Niubang</strain>
    </source>
</reference>
<evidence type="ECO:0000313" key="2">
    <source>
        <dbReference type="Proteomes" id="UP001055879"/>
    </source>
</evidence>
<proteinExistence type="predicted"/>
<name>A0ACB8ZYM8_ARCLA</name>
<evidence type="ECO:0000313" key="1">
    <source>
        <dbReference type="EMBL" id="KAI3702755.1"/>
    </source>
</evidence>
<reference evidence="2" key="1">
    <citation type="journal article" date="2022" name="Mol. Ecol. Resour.">
        <title>The genomes of chicory, endive, great burdock and yacon provide insights into Asteraceae palaeo-polyploidization history and plant inulin production.</title>
        <authorList>
            <person name="Fan W."/>
            <person name="Wang S."/>
            <person name="Wang H."/>
            <person name="Wang A."/>
            <person name="Jiang F."/>
            <person name="Liu H."/>
            <person name="Zhao H."/>
            <person name="Xu D."/>
            <person name="Zhang Y."/>
        </authorList>
    </citation>
    <scope>NUCLEOTIDE SEQUENCE [LARGE SCALE GENOMIC DNA]</scope>
    <source>
        <strain evidence="2">cv. Niubang</strain>
    </source>
</reference>
<sequence length="116" mass="13020">MILHHLASGILNHKTTIFILLVKFNVWELGLKSWKGCPQKFSSLIMVLEVLGLRIQADFKRARWVKSRFSLNLARAVYGAKSCGGSSDEPDRGLVALVVTLIRGRVDTRTSGVLRW</sequence>
<dbReference type="Proteomes" id="UP001055879">
    <property type="component" value="Linkage Group LG09"/>
</dbReference>
<accession>A0ACB8ZYM8</accession>
<dbReference type="EMBL" id="CM042055">
    <property type="protein sequence ID" value="KAI3702755.1"/>
    <property type="molecule type" value="Genomic_DNA"/>
</dbReference>